<dbReference type="AlphaFoldDB" id="A0A540MLT4"/>
<keyword evidence="2" id="KW-1185">Reference proteome</keyword>
<protein>
    <submittedName>
        <fullName evidence="1">Uncharacterized protein</fullName>
    </submittedName>
</protein>
<dbReference type="Proteomes" id="UP000315295">
    <property type="component" value="Unassembled WGS sequence"/>
</dbReference>
<sequence>MVHVLHAEFQPTTHQPNFLDGDVVTEETTQVDFITTTEDEQSNNDDKLKIALAILFPCPSSANLQHLKPLYVTAHIEGYPISKTFIDCRATINIMLVSVMKALRRSNDELIPSGITMSSFIDDKSHTK</sequence>
<dbReference type="EMBL" id="VIEB01000229">
    <property type="protein sequence ID" value="TQD99738.1"/>
    <property type="molecule type" value="Genomic_DNA"/>
</dbReference>
<evidence type="ECO:0000313" key="1">
    <source>
        <dbReference type="EMBL" id="TQD99738.1"/>
    </source>
</evidence>
<proteinExistence type="predicted"/>
<name>A0A540MLT4_MALBA</name>
<dbReference type="STRING" id="106549.A0A540MLT4"/>
<evidence type="ECO:0000313" key="2">
    <source>
        <dbReference type="Proteomes" id="UP000315295"/>
    </source>
</evidence>
<accession>A0A540MLT4</accession>
<organism evidence="1 2">
    <name type="scientific">Malus baccata</name>
    <name type="common">Siberian crab apple</name>
    <name type="synonym">Pyrus baccata</name>
    <dbReference type="NCBI Taxonomy" id="106549"/>
    <lineage>
        <taxon>Eukaryota</taxon>
        <taxon>Viridiplantae</taxon>
        <taxon>Streptophyta</taxon>
        <taxon>Embryophyta</taxon>
        <taxon>Tracheophyta</taxon>
        <taxon>Spermatophyta</taxon>
        <taxon>Magnoliopsida</taxon>
        <taxon>eudicotyledons</taxon>
        <taxon>Gunneridae</taxon>
        <taxon>Pentapetalae</taxon>
        <taxon>rosids</taxon>
        <taxon>fabids</taxon>
        <taxon>Rosales</taxon>
        <taxon>Rosaceae</taxon>
        <taxon>Amygdaloideae</taxon>
        <taxon>Maleae</taxon>
        <taxon>Malus</taxon>
    </lineage>
</organism>
<gene>
    <name evidence="1" type="ORF">C1H46_014667</name>
</gene>
<reference evidence="1 2" key="1">
    <citation type="journal article" date="2019" name="G3 (Bethesda)">
        <title>Sequencing of a Wild Apple (Malus baccata) Genome Unravels the Differences Between Cultivated and Wild Apple Species Regarding Disease Resistance and Cold Tolerance.</title>
        <authorList>
            <person name="Chen X."/>
        </authorList>
    </citation>
    <scope>NUCLEOTIDE SEQUENCE [LARGE SCALE GENOMIC DNA]</scope>
    <source>
        <strain evidence="2">cv. Shandingzi</strain>
        <tissue evidence="1">Leaves</tissue>
    </source>
</reference>
<comment type="caution">
    <text evidence="1">The sequence shown here is derived from an EMBL/GenBank/DDBJ whole genome shotgun (WGS) entry which is preliminary data.</text>
</comment>